<organism evidence="1 4">
    <name type="scientific">Ligilactobacillus murinus</name>
    <dbReference type="NCBI Taxonomy" id="1622"/>
    <lineage>
        <taxon>Bacteria</taxon>
        <taxon>Bacillati</taxon>
        <taxon>Bacillota</taxon>
        <taxon>Bacilli</taxon>
        <taxon>Lactobacillales</taxon>
        <taxon>Lactobacillaceae</taxon>
        <taxon>Ligilactobacillus</taxon>
    </lineage>
</organism>
<keyword evidence="3" id="KW-1185">Reference proteome</keyword>
<protein>
    <submittedName>
        <fullName evidence="1">Uncharacterized protein</fullName>
    </submittedName>
</protein>
<dbReference type="KEGG" id="lmur:CPS94_02910"/>
<gene>
    <name evidence="2" type="ORF">CPQ89_08555</name>
    <name evidence="1" type="ORF">CPS94_02910</name>
</gene>
<dbReference type="EMBL" id="CP023566">
    <property type="protein sequence ID" value="AWZ41065.1"/>
    <property type="molecule type" value="Genomic_DNA"/>
</dbReference>
<dbReference type="Proteomes" id="UP000250143">
    <property type="component" value="Chromosome"/>
</dbReference>
<dbReference type="AlphaFoldDB" id="A0AAD0L2N4"/>
<evidence type="ECO:0000313" key="4">
    <source>
        <dbReference type="Proteomes" id="UP000250153"/>
    </source>
</evidence>
<evidence type="ECO:0000313" key="1">
    <source>
        <dbReference type="EMBL" id="AWZ37944.1"/>
    </source>
</evidence>
<dbReference type="EMBL" id="CP023565">
    <property type="protein sequence ID" value="AWZ37944.1"/>
    <property type="molecule type" value="Genomic_DNA"/>
</dbReference>
<proteinExistence type="predicted"/>
<evidence type="ECO:0000313" key="2">
    <source>
        <dbReference type="EMBL" id="AWZ41065.1"/>
    </source>
</evidence>
<sequence length="128" mass="14945">MNKLSLVKTFSGAVTYLKNEYNDFDISAHRQDILKRIKDDPSDVVLRIAWETFLKGTQKHYKGSRLPRKPRIVYIWQAIDAETGENYEAISAFKLAQKLGVTESVIVNNRRDNRMVKSRYKILRKKAQ</sequence>
<reference evidence="3 4" key="1">
    <citation type="submission" date="2017-09" db="EMBL/GenBank/DDBJ databases">
        <title>Predominant Lactobacillus spp. isolated from feces of mice subjected to short-term calorie restriction.</title>
        <authorList>
            <person name="Zhang C."/>
            <person name="Zhao L."/>
            <person name="Pan F."/>
        </authorList>
    </citation>
    <scope>NUCLEOTIDE SEQUENCE [LARGE SCALE GENOMIC DNA]</scope>
    <source>
        <strain evidence="2 3">CR141</strain>
        <strain evidence="1 4">CR147</strain>
    </source>
</reference>
<evidence type="ECO:0000313" key="3">
    <source>
        <dbReference type="Proteomes" id="UP000250143"/>
    </source>
</evidence>
<dbReference type="RefSeq" id="WP_112195216.1">
    <property type="nucleotide sequence ID" value="NZ_CP023565.1"/>
</dbReference>
<name>A0AAD0L2N4_9LACO</name>
<dbReference type="GeneID" id="48466074"/>
<accession>A0AAD0L2N4</accession>
<dbReference type="Proteomes" id="UP000250153">
    <property type="component" value="Chromosome"/>
</dbReference>